<feature type="compositionally biased region" description="Gly residues" evidence="1">
    <location>
        <begin position="74"/>
        <end position="91"/>
    </location>
</feature>
<organism evidence="3 4">
    <name type="scientific">Stigmatella aurantiaca</name>
    <dbReference type="NCBI Taxonomy" id="41"/>
    <lineage>
        <taxon>Bacteria</taxon>
        <taxon>Pseudomonadati</taxon>
        <taxon>Myxococcota</taxon>
        <taxon>Myxococcia</taxon>
        <taxon>Myxococcales</taxon>
        <taxon>Cystobacterineae</taxon>
        <taxon>Archangiaceae</taxon>
        <taxon>Stigmatella</taxon>
    </lineage>
</organism>
<proteinExistence type="predicted"/>
<feature type="compositionally biased region" description="Low complexity" evidence="1">
    <location>
        <begin position="32"/>
        <end position="42"/>
    </location>
</feature>
<sequence length="91" mass="9171">MRAVLIALVATAPLSACAPRAFPASFPPASPASPEAEAAPEARIGEMLQQEPPLPGESTEHWQGLEEQPPLTKGGAGGQAGAQEGGQGHGH</sequence>
<evidence type="ECO:0000313" key="4">
    <source>
        <dbReference type="Proteomes" id="UP000182719"/>
    </source>
</evidence>
<name>A0A1H7ZRN7_STIAU</name>
<evidence type="ECO:0000256" key="1">
    <source>
        <dbReference type="SAM" id="MobiDB-lite"/>
    </source>
</evidence>
<dbReference type="AlphaFoldDB" id="A0A1H7ZRN7"/>
<feature type="signal peptide" evidence="2">
    <location>
        <begin position="1"/>
        <end position="18"/>
    </location>
</feature>
<evidence type="ECO:0008006" key="5">
    <source>
        <dbReference type="Google" id="ProtNLM"/>
    </source>
</evidence>
<reference evidence="4" key="1">
    <citation type="submission" date="2016-10" db="EMBL/GenBank/DDBJ databases">
        <authorList>
            <person name="Varghese N."/>
            <person name="Submissions S."/>
        </authorList>
    </citation>
    <scope>NUCLEOTIDE SEQUENCE [LARGE SCALE GENOMIC DNA]</scope>
    <source>
        <strain evidence="4">DSM 17044</strain>
    </source>
</reference>
<evidence type="ECO:0000256" key="2">
    <source>
        <dbReference type="SAM" id="SignalP"/>
    </source>
</evidence>
<keyword evidence="2" id="KW-0732">Signal</keyword>
<dbReference type="EMBL" id="FOAP01000019">
    <property type="protein sequence ID" value="SEM61095.1"/>
    <property type="molecule type" value="Genomic_DNA"/>
</dbReference>
<protein>
    <recommendedName>
        <fullName evidence="5">Lipoprotein</fullName>
    </recommendedName>
</protein>
<dbReference type="RefSeq" id="WP_143101597.1">
    <property type="nucleotide sequence ID" value="NZ_FOAP01000019.1"/>
</dbReference>
<feature type="chain" id="PRO_5010336620" description="Lipoprotein" evidence="2">
    <location>
        <begin position="19"/>
        <end position="91"/>
    </location>
</feature>
<gene>
    <name evidence="3" type="ORF">SAMN05444354_119113</name>
</gene>
<keyword evidence="4" id="KW-1185">Reference proteome</keyword>
<evidence type="ECO:0000313" key="3">
    <source>
        <dbReference type="EMBL" id="SEM61095.1"/>
    </source>
</evidence>
<feature type="region of interest" description="Disordered" evidence="1">
    <location>
        <begin position="20"/>
        <end position="91"/>
    </location>
</feature>
<accession>A0A1H7ZRN7</accession>
<dbReference type="OrthoDB" id="9994347at2"/>
<dbReference type="Proteomes" id="UP000182719">
    <property type="component" value="Unassembled WGS sequence"/>
</dbReference>